<protein>
    <submittedName>
        <fullName evidence="1">Uncharacterized protein</fullName>
    </submittedName>
</protein>
<dbReference type="AlphaFoldDB" id="A0A367LHE1"/>
<gene>
    <name evidence="1" type="ORF">L249_8244</name>
</gene>
<sequence length="59" mass="6531">VSFPDEGISSIVFGWCIVTHERSEESSRQGQFSRQILSGAEANVEYPAFKMASNVLKPI</sequence>
<comment type="caution">
    <text evidence="1">The sequence shown here is derived from an EMBL/GenBank/DDBJ whole genome shotgun (WGS) entry which is preliminary data.</text>
</comment>
<organism evidence="1 2">
    <name type="scientific">Ophiocordyceps polyrhachis-furcata BCC 54312</name>
    <dbReference type="NCBI Taxonomy" id="1330021"/>
    <lineage>
        <taxon>Eukaryota</taxon>
        <taxon>Fungi</taxon>
        <taxon>Dikarya</taxon>
        <taxon>Ascomycota</taxon>
        <taxon>Pezizomycotina</taxon>
        <taxon>Sordariomycetes</taxon>
        <taxon>Hypocreomycetidae</taxon>
        <taxon>Hypocreales</taxon>
        <taxon>Ophiocordycipitaceae</taxon>
        <taxon>Ophiocordyceps</taxon>
    </lineage>
</organism>
<feature type="non-terminal residue" evidence="1">
    <location>
        <position position="1"/>
    </location>
</feature>
<proteinExistence type="predicted"/>
<reference evidence="1 2" key="1">
    <citation type="journal article" date="2015" name="BMC Genomics">
        <title>Insights from the genome of Ophiocordyceps polyrhachis-furcata to pathogenicity and host specificity in insect fungi.</title>
        <authorList>
            <person name="Wichadakul D."/>
            <person name="Kobmoo N."/>
            <person name="Ingsriswang S."/>
            <person name="Tangphatsornruang S."/>
            <person name="Chantasingh D."/>
            <person name="Luangsa-ard J.J."/>
            <person name="Eurwilaichitr L."/>
        </authorList>
    </citation>
    <scope>NUCLEOTIDE SEQUENCE [LARGE SCALE GENOMIC DNA]</scope>
    <source>
        <strain evidence="1 2">BCC 54312</strain>
    </source>
</reference>
<evidence type="ECO:0000313" key="1">
    <source>
        <dbReference type="EMBL" id="RCI13830.1"/>
    </source>
</evidence>
<dbReference type="EMBL" id="LKCN02000005">
    <property type="protein sequence ID" value="RCI13830.1"/>
    <property type="molecule type" value="Genomic_DNA"/>
</dbReference>
<evidence type="ECO:0000313" key="2">
    <source>
        <dbReference type="Proteomes" id="UP000253664"/>
    </source>
</evidence>
<keyword evidence="2" id="KW-1185">Reference proteome</keyword>
<accession>A0A367LHE1</accession>
<name>A0A367LHE1_9HYPO</name>
<dbReference type="Proteomes" id="UP000253664">
    <property type="component" value="Unassembled WGS sequence"/>
</dbReference>